<keyword evidence="3 6" id="KW-0328">Glycosyltransferase</keyword>
<dbReference type="InterPro" id="IPR001173">
    <property type="entry name" value="Glyco_trans_2-like"/>
</dbReference>
<evidence type="ECO:0000256" key="3">
    <source>
        <dbReference type="ARBA" id="ARBA00022676"/>
    </source>
</evidence>
<sequence length="318" mass="36050">MKFGAIIVTYNRKSLLEECLSCVLGQSLPFFQICVVDNCSTDGTGEYLDQLSARLAASSPEGGFFVFHLPENRGGAGGFAFGLEKMAESSCDWILIIDDDAMISRTYMERIQAAILKNDFLAYSGTVKTDGRIDTSHRRRIASPLFMTYRPVPEAAYEEKAFVYDISTFCGLVVKTSLVREIGLPREEYFIWFDDTEYCLRFHRQSSILNVNQAVLNHRTAAPGAAPPITWKHYYGFRNSIDIGRTYSLCPALYTAYIVLNHMAHIAIDRFCLAVKQENENQRNIRRYRIQVYRDVLAGLGQRPQGRDLRYQPGTGPN</sequence>
<comment type="caution">
    <text evidence="6">The sequence shown here is derived from an EMBL/GenBank/DDBJ whole genome shotgun (WGS) entry which is preliminary data.</text>
</comment>
<gene>
    <name evidence="6" type="ORF">H9704_02945</name>
</gene>
<reference evidence="6" key="1">
    <citation type="journal article" date="2021" name="PeerJ">
        <title>Extensive microbial diversity within the chicken gut microbiome revealed by metagenomics and culture.</title>
        <authorList>
            <person name="Gilroy R."/>
            <person name="Ravi A."/>
            <person name="Getino M."/>
            <person name="Pursley I."/>
            <person name="Horton D.L."/>
            <person name="Alikhan N.F."/>
            <person name="Baker D."/>
            <person name="Gharbi K."/>
            <person name="Hall N."/>
            <person name="Watson M."/>
            <person name="Adriaenssens E.M."/>
            <person name="Foster-Nyarko E."/>
            <person name="Jarju S."/>
            <person name="Secka A."/>
            <person name="Antonio M."/>
            <person name="Oren A."/>
            <person name="Chaudhuri R.R."/>
            <person name="La Ragione R."/>
            <person name="Hildebrand F."/>
            <person name="Pallen M.J."/>
        </authorList>
    </citation>
    <scope>NUCLEOTIDE SEQUENCE</scope>
    <source>
        <strain evidence="6">CHK180-15479</strain>
    </source>
</reference>
<dbReference type="Gene3D" id="3.90.550.10">
    <property type="entry name" value="Spore Coat Polysaccharide Biosynthesis Protein SpsA, Chain A"/>
    <property type="match status" value="1"/>
</dbReference>
<accession>A0A9D2MZ27</accession>
<dbReference type="EMBL" id="DWWT01000010">
    <property type="protein sequence ID" value="HJC05101.1"/>
    <property type="molecule type" value="Genomic_DNA"/>
</dbReference>
<organism evidence="6 7">
    <name type="scientific">Candidatus Enterocloster excrementipullorum</name>
    <dbReference type="NCBI Taxonomy" id="2838559"/>
    <lineage>
        <taxon>Bacteria</taxon>
        <taxon>Bacillati</taxon>
        <taxon>Bacillota</taxon>
        <taxon>Clostridia</taxon>
        <taxon>Lachnospirales</taxon>
        <taxon>Lachnospiraceae</taxon>
        <taxon>Enterocloster</taxon>
    </lineage>
</organism>
<comment type="pathway">
    <text evidence="1">Cell wall biogenesis; cell wall polysaccharide biosynthesis.</text>
</comment>
<evidence type="ECO:0000256" key="1">
    <source>
        <dbReference type="ARBA" id="ARBA00004776"/>
    </source>
</evidence>
<evidence type="ECO:0000259" key="5">
    <source>
        <dbReference type="Pfam" id="PF00535"/>
    </source>
</evidence>
<protein>
    <submittedName>
        <fullName evidence="6">Glycosyltransferase</fullName>
        <ecNumber evidence="6">2.4.-.-</ecNumber>
    </submittedName>
</protein>
<dbReference type="PANTHER" id="PTHR43179:SF12">
    <property type="entry name" value="GALACTOFURANOSYLTRANSFERASE GLFT2"/>
    <property type="match status" value="1"/>
</dbReference>
<evidence type="ECO:0000313" key="6">
    <source>
        <dbReference type="EMBL" id="HJC05101.1"/>
    </source>
</evidence>
<dbReference type="InterPro" id="IPR029044">
    <property type="entry name" value="Nucleotide-diphossugar_trans"/>
</dbReference>
<proteinExistence type="inferred from homology"/>
<dbReference type="EC" id="2.4.-.-" evidence="6"/>
<feature type="domain" description="Glycosyltransferase 2-like" evidence="5">
    <location>
        <begin position="6"/>
        <end position="141"/>
    </location>
</feature>
<evidence type="ECO:0000313" key="7">
    <source>
        <dbReference type="Proteomes" id="UP000823910"/>
    </source>
</evidence>
<evidence type="ECO:0000256" key="4">
    <source>
        <dbReference type="ARBA" id="ARBA00022679"/>
    </source>
</evidence>
<name>A0A9D2MZ27_9FIRM</name>
<dbReference type="PANTHER" id="PTHR43179">
    <property type="entry name" value="RHAMNOSYLTRANSFERASE WBBL"/>
    <property type="match status" value="1"/>
</dbReference>
<dbReference type="Pfam" id="PF00535">
    <property type="entry name" value="Glycos_transf_2"/>
    <property type="match status" value="1"/>
</dbReference>
<dbReference type="AlphaFoldDB" id="A0A9D2MZ27"/>
<dbReference type="SUPFAM" id="SSF53448">
    <property type="entry name" value="Nucleotide-diphospho-sugar transferases"/>
    <property type="match status" value="1"/>
</dbReference>
<reference evidence="6" key="2">
    <citation type="submission" date="2021-04" db="EMBL/GenBank/DDBJ databases">
        <authorList>
            <person name="Gilroy R."/>
        </authorList>
    </citation>
    <scope>NUCLEOTIDE SEQUENCE</scope>
    <source>
        <strain evidence="6">CHK180-15479</strain>
    </source>
</reference>
<dbReference type="Proteomes" id="UP000823910">
    <property type="component" value="Unassembled WGS sequence"/>
</dbReference>
<evidence type="ECO:0000256" key="2">
    <source>
        <dbReference type="ARBA" id="ARBA00006739"/>
    </source>
</evidence>
<dbReference type="GO" id="GO:0016757">
    <property type="term" value="F:glycosyltransferase activity"/>
    <property type="evidence" value="ECO:0007669"/>
    <property type="project" value="UniProtKB-KW"/>
</dbReference>
<comment type="similarity">
    <text evidence="2">Belongs to the glycosyltransferase 2 family.</text>
</comment>
<keyword evidence="4 6" id="KW-0808">Transferase</keyword>